<evidence type="ECO:0000313" key="3">
    <source>
        <dbReference type="Proteomes" id="UP000274822"/>
    </source>
</evidence>
<accession>A0A433R0P7</accession>
<dbReference type="Gene3D" id="3.10.129.10">
    <property type="entry name" value="Hotdog Thioesterase"/>
    <property type="match status" value="1"/>
</dbReference>
<keyword evidence="1" id="KW-0472">Membrane</keyword>
<evidence type="ECO:0000256" key="1">
    <source>
        <dbReference type="SAM" id="Phobius"/>
    </source>
</evidence>
<reference evidence="2 3" key="1">
    <citation type="journal article" date="2018" name="New Phytol.">
        <title>Phylogenomics of Endogonaceae and evolution of mycorrhizas within Mucoromycota.</title>
        <authorList>
            <person name="Chang Y."/>
            <person name="Desiro A."/>
            <person name="Na H."/>
            <person name="Sandor L."/>
            <person name="Lipzen A."/>
            <person name="Clum A."/>
            <person name="Barry K."/>
            <person name="Grigoriev I.V."/>
            <person name="Martin F.M."/>
            <person name="Stajich J.E."/>
            <person name="Smith M.E."/>
            <person name="Bonito G."/>
            <person name="Spatafora J.W."/>
        </authorList>
    </citation>
    <scope>NUCLEOTIDE SEQUENCE [LARGE SCALE GENOMIC DNA]</scope>
    <source>
        <strain evidence="2 3">AD002</strain>
    </source>
</reference>
<organism evidence="2 3">
    <name type="scientific">Jimgerdemannia flammicorona</name>
    <dbReference type="NCBI Taxonomy" id="994334"/>
    <lineage>
        <taxon>Eukaryota</taxon>
        <taxon>Fungi</taxon>
        <taxon>Fungi incertae sedis</taxon>
        <taxon>Mucoromycota</taxon>
        <taxon>Mucoromycotina</taxon>
        <taxon>Endogonomycetes</taxon>
        <taxon>Endogonales</taxon>
        <taxon>Endogonaceae</taxon>
        <taxon>Jimgerdemannia</taxon>
    </lineage>
</organism>
<sequence>MDPQTSANPSSEEAFRIILADAPRLIRKAIELEWTVVRFFVLGTIVATALTAAYLMFVLRNSKAPLKVWESLGGPAIKLFRPWLFAVLLTNANPFSGSIRMLTIFCFSFSSIHAGALVTFAETIGGLAAISTLNIKDRAILISLKIDVCLHTL</sequence>
<gene>
    <name evidence="2" type="ORF">BC938DRAFT_482908</name>
</gene>
<evidence type="ECO:0000313" key="2">
    <source>
        <dbReference type="EMBL" id="RUS35610.1"/>
    </source>
</evidence>
<keyword evidence="3" id="KW-1185">Reference proteome</keyword>
<name>A0A433R0P7_9FUNG</name>
<keyword evidence="1" id="KW-0812">Transmembrane</keyword>
<dbReference type="EMBL" id="RBNJ01000008">
    <property type="protein sequence ID" value="RUS35610.1"/>
    <property type="molecule type" value="Genomic_DNA"/>
</dbReference>
<feature type="transmembrane region" description="Helical" evidence="1">
    <location>
        <begin position="39"/>
        <end position="59"/>
    </location>
</feature>
<feature type="transmembrane region" description="Helical" evidence="1">
    <location>
        <begin position="102"/>
        <end position="130"/>
    </location>
</feature>
<dbReference type="Proteomes" id="UP000274822">
    <property type="component" value="Unassembled WGS sequence"/>
</dbReference>
<proteinExistence type="predicted"/>
<protein>
    <submittedName>
        <fullName evidence="2">Uncharacterized protein</fullName>
    </submittedName>
</protein>
<comment type="caution">
    <text evidence="2">The sequence shown here is derived from an EMBL/GenBank/DDBJ whole genome shotgun (WGS) entry which is preliminary data.</text>
</comment>
<keyword evidence="1" id="KW-1133">Transmembrane helix</keyword>
<dbReference type="AlphaFoldDB" id="A0A433R0P7"/>